<keyword evidence="8" id="KW-1185">Reference proteome</keyword>
<dbReference type="GO" id="GO:0003743">
    <property type="term" value="F:translation initiation factor activity"/>
    <property type="evidence" value="ECO:0007669"/>
    <property type="project" value="UniProtKB-KW"/>
</dbReference>
<feature type="domain" description="Eukaryotic translation initiation factor 3 subunit C N-terminal" evidence="6">
    <location>
        <begin position="37"/>
        <end position="495"/>
    </location>
</feature>
<dbReference type="HOGENOM" id="CLU_004304_0_0_1"/>
<dbReference type="KEGG" id="tet:TTHERM_00378560"/>
<evidence type="ECO:0000256" key="1">
    <source>
        <dbReference type="ARBA" id="ARBA00022490"/>
    </source>
</evidence>
<dbReference type="AlphaFoldDB" id="Q23FG1"/>
<feature type="compositionally biased region" description="Basic and acidic residues" evidence="5">
    <location>
        <begin position="218"/>
        <end position="230"/>
    </location>
</feature>
<proteinExistence type="predicted"/>
<evidence type="ECO:0000256" key="3">
    <source>
        <dbReference type="ARBA" id="ARBA00022917"/>
    </source>
</evidence>
<dbReference type="RefSeq" id="XP_001015437.2">
    <property type="nucleotide sequence ID" value="XM_001015437.2"/>
</dbReference>
<feature type="region of interest" description="Disordered" evidence="5">
    <location>
        <begin position="898"/>
        <end position="942"/>
    </location>
</feature>
<keyword evidence="1" id="KW-0963">Cytoplasm</keyword>
<dbReference type="Proteomes" id="UP000009168">
    <property type="component" value="Unassembled WGS sequence"/>
</dbReference>
<feature type="compositionally biased region" description="Low complexity" evidence="5">
    <location>
        <begin position="1"/>
        <end position="17"/>
    </location>
</feature>
<dbReference type="GO" id="GO:0005852">
    <property type="term" value="C:eukaryotic translation initiation factor 3 complex"/>
    <property type="evidence" value="ECO:0007669"/>
    <property type="project" value="InterPro"/>
</dbReference>
<feature type="compositionally biased region" description="Basic and acidic residues" evidence="5">
    <location>
        <begin position="21"/>
        <end position="32"/>
    </location>
</feature>
<dbReference type="InterPro" id="IPR027516">
    <property type="entry name" value="EIF3C"/>
</dbReference>
<evidence type="ECO:0000256" key="2">
    <source>
        <dbReference type="ARBA" id="ARBA00022540"/>
    </source>
</evidence>
<evidence type="ECO:0000256" key="5">
    <source>
        <dbReference type="SAM" id="MobiDB-lite"/>
    </source>
</evidence>
<protein>
    <submittedName>
        <fullName evidence="7">Eukaryotic translation initiation factor 3 subunit 8</fullName>
    </submittedName>
</protein>
<feature type="region of interest" description="Disordered" evidence="5">
    <location>
        <begin position="209"/>
        <end position="230"/>
    </location>
</feature>
<dbReference type="GO" id="GO:0031369">
    <property type="term" value="F:translation initiation factor binding"/>
    <property type="evidence" value="ECO:0007669"/>
    <property type="project" value="InterPro"/>
</dbReference>
<dbReference type="FunCoup" id="Q23FG1">
    <property type="interactions" value="548"/>
</dbReference>
<organism evidence="7 8">
    <name type="scientific">Tetrahymena thermophila (strain SB210)</name>
    <dbReference type="NCBI Taxonomy" id="312017"/>
    <lineage>
        <taxon>Eukaryota</taxon>
        <taxon>Sar</taxon>
        <taxon>Alveolata</taxon>
        <taxon>Ciliophora</taxon>
        <taxon>Intramacronucleata</taxon>
        <taxon>Oligohymenophorea</taxon>
        <taxon>Hymenostomatida</taxon>
        <taxon>Tetrahymenina</taxon>
        <taxon>Tetrahymenidae</taxon>
        <taxon>Tetrahymena</taxon>
    </lineage>
</organism>
<accession>Q23FG1</accession>
<evidence type="ECO:0000259" key="6">
    <source>
        <dbReference type="Pfam" id="PF05470"/>
    </source>
</evidence>
<dbReference type="STRING" id="312017.Q23FG1"/>
<dbReference type="InParanoid" id="Q23FG1"/>
<keyword evidence="3" id="KW-0648">Protein biosynthesis</keyword>
<feature type="region of interest" description="Disordered" evidence="5">
    <location>
        <begin position="157"/>
        <end position="192"/>
    </location>
</feature>
<dbReference type="EMBL" id="GG662706">
    <property type="protein sequence ID" value="EAR95192.2"/>
    <property type="molecule type" value="Genomic_DNA"/>
</dbReference>
<dbReference type="eggNOG" id="KOG1076">
    <property type="taxonomic scope" value="Eukaryota"/>
</dbReference>
<feature type="compositionally biased region" description="Basic and acidic residues" evidence="5">
    <location>
        <begin position="170"/>
        <end position="182"/>
    </location>
</feature>
<evidence type="ECO:0000313" key="8">
    <source>
        <dbReference type="Proteomes" id="UP000009168"/>
    </source>
</evidence>
<keyword evidence="4" id="KW-0175">Coiled coil</keyword>
<feature type="domain" description="Eukaryotic translation initiation factor 3 subunit C N-terminal" evidence="6">
    <location>
        <begin position="509"/>
        <end position="723"/>
    </location>
</feature>
<evidence type="ECO:0000256" key="4">
    <source>
        <dbReference type="SAM" id="Coils"/>
    </source>
</evidence>
<feature type="coiled-coil region" evidence="4">
    <location>
        <begin position="485"/>
        <end position="525"/>
    </location>
</feature>
<sequence>MAHFQDNNSDNSSNSDNESQEEQKGVDNRRMLANELFDSDSDEDVKRVVLSEKDKRYMKLKETIANLKQNVERQNFANVDDLFDTLLKDFEKSRKIIDEHGIPSFFIRAIYRLEDKIKNFTTEEKKKLSQANSKAMNAIHRKITKIQSDIKEGLKKFAENPTVTTDEGSGEEKTDSDFKSDSSNDSIHPLESNDPMVRRQFWLLKKKKDSESDDEDKDKDKEEDKEVKPKVQRVHEFKVAEVETERQVQIDLTYDGRTNTLAEFVAKRTQKDFDQKYCYQVLKAYLQHYLSQEDQAPHVEIITELIMILIPITVDYSQKLWSTLHSSPSCMSRDMWLETYSNILELLKILQKTENRTKQFQHYNKQDDNKFYTQQKINESISTFFNTVVTELNKAFYSTETQSEEQYNRISDLYDLLRLSEKVQHFYYELLNENVQDFNEQLNKIKKDVQLNEKVQNFYEQVNTTAINTKETKSQLQQQKRIQDLDNLLRLCENLQQLNLNDQQNEKLQNFYQQLNEQVQFFHRQIKQNISITTRIAFLRLENMYYIHDSILAKVRESDKQTYENGSYFNKQQDTESIIHYLATLVYKYDQSNTTKAILYHIYHHAIHDRTQVARDYLLMSKITDNVNNIDSILQIFYNRVLVQLGLAYFRQGIFTEAFTFLNDLCSQSGKIKELIGQSHLRYSSQSDKRKVLPQHYHINVEMIEIVNFICSMLIEAPIMVQETHSKNVQARNYRRLLDSYSKSHYISPPEQNRDLIFYATKELQKGSWKACYDYLTKMTVWRFMTGLQQTLENLMLRIKEQSFKSYLFQFKNTFDNLSLNNLVEKFQLDAQSIKSTTFKMVSAQEINARIHTIENQLYIIFEHSDRTSLQGLSNKLIETVNQSQLHNQRILDKKIGTIESQQQQEDQNENPQKQQQKADGKITKKKLNLGANKPRPNKKKY</sequence>
<feature type="coiled-coil region" evidence="4">
    <location>
        <begin position="50"/>
        <end position="77"/>
    </location>
</feature>
<dbReference type="Pfam" id="PF05470">
    <property type="entry name" value="eIF-3c_N"/>
    <property type="match status" value="2"/>
</dbReference>
<dbReference type="InterPro" id="IPR008905">
    <property type="entry name" value="EIF3C_N_dom"/>
</dbReference>
<gene>
    <name evidence="7" type="ORF">TTHERM_00378560</name>
</gene>
<keyword evidence="2 7" id="KW-0396">Initiation factor</keyword>
<dbReference type="PANTHER" id="PTHR13937:SF0">
    <property type="entry name" value="EUKARYOTIC TRANSLATION INITIATION FACTOR 3 SUBUNIT C-RELATED"/>
    <property type="match status" value="1"/>
</dbReference>
<feature type="compositionally biased region" description="Low complexity" evidence="5">
    <location>
        <begin position="902"/>
        <end position="916"/>
    </location>
</feature>
<reference evidence="8" key="1">
    <citation type="journal article" date="2006" name="PLoS Biol.">
        <title>Macronuclear genome sequence of the ciliate Tetrahymena thermophila, a model eukaryote.</title>
        <authorList>
            <person name="Eisen J.A."/>
            <person name="Coyne R.S."/>
            <person name="Wu M."/>
            <person name="Wu D."/>
            <person name="Thiagarajan M."/>
            <person name="Wortman J.R."/>
            <person name="Badger J.H."/>
            <person name="Ren Q."/>
            <person name="Amedeo P."/>
            <person name="Jones K.M."/>
            <person name="Tallon L.J."/>
            <person name="Delcher A.L."/>
            <person name="Salzberg S.L."/>
            <person name="Silva J.C."/>
            <person name="Haas B.J."/>
            <person name="Majoros W.H."/>
            <person name="Farzad M."/>
            <person name="Carlton J.M."/>
            <person name="Smith R.K. Jr."/>
            <person name="Garg J."/>
            <person name="Pearlman R.E."/>
            <person name="Karrer K.M."/>
            <person name="Sun L."/>
            <person name="Manning G."/>
            <person name="Elde N.C."/>
            <person name="Turkewitz A.P."/>
            <person name="Asai D.J."/>
            <person name="Wilkes D.E."/>
            <person name="Wang Y."/>
            <person name="Cai H."/>
            <person name="Collins K."/>
            <person name="Stewart B.A."/>
            <person name="Lee S.R."/>
            <person name="Wilamowska K."/>
            <person name="Weinberg Z."/>
            <person name="Ruzzo W.L."/>
            <person name="Wloga D."/>
            <person name="Gaertig J."/>
            <person name="Frankel J."/>
            <person name="Tsao C.-C."/>
            <person name="Gorovsky M.A."/>
            <person name="Keeling P.J."/>
            <person name="Waller R.F."/>
            <person name="Patron N.J."/>
            <person name="Cherry J.M."/>
            <person name="Stover N.A."/>
            <person name="Krieger C.J."/>
            <person name="del Toro C."/>
            <person name="Ryder H.F."/>
            <person name="Williamson S.C."/>
            <person name="Barbeau R.A."/>
            <person name="Hamilton E.P."/>
            <person name="Orias E."/>
        </authorList>
    </citation>
    <scope>NUCLEOTIDE SEQUENCE [LARGE SCALE GENOMIC DNA]</scope>
    <source>
        <strain evidence="8">SB210</strain>
    </source>
</reference>
<dbReference type="GeneID" id="7830291"/>
<name>Q23FG1_TETTS</name>
<dbReference type="OrthoDB" id="29647at2759"/>
<dbReference type="PANTHER" id="PTHR13937">
    <property type="entry name" value="EUKARYOTIC TRANSLATION INITATION FACTOR 3, SUBUNIT 8 EIF3S8 -RELATED"/>
    <property type="match status" value="1"/>
</dbReference>
<evidence type="ECO:0000313" key="7">
    <source>
        <dbReference type="EMBL" id="EAR95192.2"/>
    </source>
</evidence>
<feature type="region of interest" description="Disordered" evidence="5">
    <location>
        <begin position="1"/>
        <end position="38"/>
    </location>
</feature>
<dbReference type="GO" id="GO:0003723">
    <property type="term" value="F:RNA binding"/>
    <property type="evidence" value="ECO:0007669"/>
    <property type="project" value="InterPro"/>
</dbReference>